<dbReference type="Gene3D" id="1.10.8.500">
    <property type="entry name" value="HAMP domain in histidine kinase"/>
    <property type="match status" value="1"/>
</dbReference>
<evidence type="ECO:0000256" key="14">
    <source>
        <dbReference type="SAM" id="Phobius"/>
    </source>
</evidence>
<dbReference type="GO" id="GO:0005886">
    <property type="term" value="C:plasma membrane"/>
    <property type="evidence" value="ECO:0007669"/>
    <property type="project" value="UniProtKB-SubCell"/>
</dbReference>
<keyword evidence="9 17" id="KW-0418">Kinase</keyword>
<dbReference type="Pfam" id="PF00672">
    <property type="entry name" value="HAMP"/>
    <property type="match status" value="1"/>
</dbReference>
<sequence>MRSLYWKIFISFWLATILIIVTIAWLTSEIAQESSMPARERAFMDSYANAAVATYEAGHRQALTQWLEKTGLSRHMNLYLLTSTGEIIGNTHPPDEVQNVAKYLVKGQLDEGIFKSGNLIVSHEILSTSGTFYRLAAVSEKPLAHFIQIPWAGLTLRLLVAIFISGLICYLLSMYLTQPLRSLQQAARAIATGNLKTRVGSFKGHHRDEIAELSDEFDSMAEEIETLVRSKERLLQDISHELRSPLARLQMALEIGRKKTQNKAVQEFDRMELECGRLNTLIGEILEYARLEKSTNAIHKTKVDMGQLLRQIIDDANYGYSPENLPVVAAELEPCILLVDERLIHRAIENIIRNAVRYSPSDEKVYVSLKQNKEKNEVYIDIEDRGPGVPEDQLIKIFSPFYRVDPSREKKTGGYGLGLAIAQQAVHLHQGNITAKNQAPRGLFVRISLPIS</sequence>
<feature type="transmembrane region" description="Helical" evidence="14">
    <location>
        <begin position="6"/>
        <end position="26"/>
    </location>
</feature>
<accession>A0A0W0R558</accession>
<keyword evidence="6" id="KW-0808">Transferase</keyword>
<keyword evidence="12" id="KW-0902">Two-component regulatory system</keyword>
<evidence type="ECO:0000313" key="17">
    <source>
        <dbReference type="EMBL" id="KTC66228.1"/>
    </source>
</evidence>
<dbReference type="FunFam" id="3.30.565.10:FF:000006">
    <property type="entry name" value="Sensor histidine kinase WalK"/>
    <property type="match status" value="1"/>
</dbReference>
<keyword evidence="4" id="KW-1003">Cell membrane</keyword>
<keyword evidence="5" id="KW-0597">Phosphoprotein</keyword>
<evidence type="ECO:0000256" key="11">
    <source>
        <dbReference type="ARBA" id="ARBA00022989"/>
    </source>
</evidence>
<dbReference type="SUPFAM" id="SSF158472">
    <property type="entry name" value="HAMP domain-like"/>
    <property type="match status" value="1"/>
</dbReference>
<dbReference type="Gene3D" id="3.30.565.10">
    <property type="entry name" value="Histidine kinase-like ATPase, C-terminal domain"/>
    <property type="match status" value="1"/>
</dbReference>
<dbReference type="CDD" id="cd06225">
    <property type="entry name" value="HAMP"/>
    <property type="match status" value="1"/>
</dbReference>
<keyword evidence="18" id="KW-1185">Reference proteome</keyword>
<evidence type="ECO:0000256" key="6">
    <source>
        <dbReference type="ARBA" id="ARBA00022679"/>
    </source>
</evidence>
<keyword evidence="11 14" id="KW-1133">Transmembrane helix</keyword>
<evidence type="ECO:0000256" key="10">
    <source>
        <dbReference type="ARBA" id="ARBA00022840"/>
    </source>
</evidence>
<evidence type="ECO:0000256" key="9">
    <source>
        <dbReference type="ARBA" id="ARBA00022777"/>
    </source>
</evidence>
<evidence type="ECO:0000256" key="7">
    <source>
        <dbReference type="ARBA" id="ARBA00022692"/>
    </source>
</evidence>
<comment type="catalytic activity">
    <reaction evidence="1">
        <text>ATP + protein L-histidine = ADP + protein N-phospho-L-histidine.</text>
        <dbReference type="EC" id="2.7.13.3"/>
    </reaction>
</comment>
<dbReference type="EC" id="2.7.13.3" evidence="3"/>
<keyword evidence="10" id="KW-0067">ATP-binding</keyword>
<dbReference type="SMART" id="SM00387">
    <property type="entry name" value="HATPase_c"/>
    <property type="match status" value="1"/>
</dbReference>
<dbReference type="OrthoDB" id="9804645at2"/>
<dbReference type="InterPro" id="IPR036097">
    <property type="entry name" value="HisK_dim/P_sf"/>
</dbReference>
<dbReference type="GO" id="GO:0000155">
    <property type="term" value="F:phosphorelay sensor kinase activity"/>
    <property type="evidence" value="ECO:0007669"/>
    <property type="project" value="InterPro"/>
</dbReference>
<dbReference type="NCBIfam" id="NF045900">
    <property type="entry name" value="HisKinCpxALeg"/>
    <property type="match status" value="1"/>
</dbReference>
<feature type="transmembrane region" description="Helical" evidence="14">
    <location>
        <begin position="154"/>
        <end position="176"/>
    </location>
</feature>
<name>A0A0W0R558_9GAMM</name>
<dbReference type="InterPro" id="IPR003660">
    <property type="entry name" value="HAMP_dom"/>
</dbReference>
<evidence type="ECO:0000256" key="13">
    <source>
        <dbReference type="ARBA" id="ARBA00023136"/>
    </source>
</evidence>
<evidence type="ECO:0000313" key="18">
    <source>
        <dbReference type="Proteomes" id="UP000054859"/>
    </source>
</evidence>
<dbReference type="SMART" id="SM00388">
    <property type="entry name" value="HisKA"/>
    <property type="match status" value="1"/>
</dbReference>
<dbReference type="Pfam" id="PF00512">
    <property type="entry name" value="HisKA"/>
    <property type="match status" value="1"/>
</dbReference>
<dbReference type="SUPFAM" id="SSF55874">
    <property type="entry name" value="ATPase domain of HSP90 chaperone/DNA topoisomerase II/histidine kinase"/>
    <property type="match status" value="1"/>
</dbReference>
<dbReference type="EMBL" id="LNKA01000001">
    <property type="protein sequence ID" value="KTC66228.1"/>
    <property type="molecule type" value="Genomic_DNA"/>
</dbReference>
<dbReference type="SUPFAM" id="SSF47384">
    <property type="entry name" value="Homodimeric domain of signal transducing histidine kinase"/>
    <property type="match status" value="1"/>
</dbReference>
<dbReference type="CDD" id="cd00082">
    <property type="entry name" value="HisKA"/>
    <property type="match status" value="1"/>
</dbReference>
<dbReference type="InterPro" id="IPR003594">
    <property type="entry name" value="HATPase_dom"/>
</dbReference>
<dbReference type="PRINTS" id="PR00344">
    <property type="entry name" value="BCTRLSENSOR"/>
</dbReference>
<evidence type="ECO:0000256" key="8">
    <source>
        <dbReference type="ARBA" id="ARBA00022741"/>
    </source>
</evidence>
<dbReference type="PROSITE" id="PS50109">
    <property type="entry name" value="HIS_KIN"/>
    <property type="match status" value="1"/>
</dbReference>
<evidence type="ECO:0000256" key="1">
    <source>
        <dbReference type="ARBA" id="ARBA00000085"/>
    </source>
</evidence>
<dbReference type="InterPro" id="IPR036890">
    <property type="entry name" value="HATPase_C_sf"/>
</dbReference>
<dbReference type="STRING" id="45056.Lade_0886"/>
<dbReference type="PROSITE" id="PS50885">
    <property type="entry name" value="HAMP"/>
    <property type="match status" value="1"/>
</dbReference>
<comment type="caution">
    <text evidence="17">The sequence shown here is derived from an EMBL/GenBank/DDBJ whole genome shotgun (WGS) entry which is preliminary data.</text>
</comment>
<dbReference type="AlphaFoldDB" id="A0A0W0R558"/>
<organism evidence="17 18">
    <name type="scientific">Legionella adelaidensis</name>
    <dbReference type="NCBI Taxonomy" id="45056"/>
    <lineage>
        <taxon>Bacteria</taxon>
        <taxon>Pseudomonadati</taxon>
        <taxon>Pseudomonadota</taxon>
        <taxon>Gammaproteobacteria</taxon>
        <taxon>Legionellales</taxon>
        <taxon>Legionellaceae</taxon>
        <taxon>Legionella</taxon>
    </lineage>
</organism>
<evidence type="ECO:0000256" key="3">
    <source>
        <dbReference type="ARBA" id="ARBA00012438"/>
    </source>
</evidence>
<evidence type="ECO:0000259" key="16">
    <source>
        <dbReference type="PROSITE" id="PS50885"/>
    </source>
</evidence>
<comment type="subcellular location">
    <subcellularLocation>
        <location evidence="2">Cell membrane</location>
        <topology evidence="2">Multi-pass membrane protein</topology>
    </subcellularLocation>
</comment>
<evidence type="ECO:0000256" key="12">
    <source>
        <dbReference type="ARBA" id="ARBA00023012"/>
    </source>
</evidence>
<evidence type="ECO:0000256" key="5">
    <source>
        <dbReference type="ARBA" id="ARBA00022553"/>
    </source>
</evidence>
<dbReference type="InterPro" id="IPR003661">
    <property type="entry name" value="HisK_dim/P_dom"/>
</dbReference>
<evidence type="ECO:0000256" key="2">
    <source>
        <dbReference type="ARBA" id="ARBA00004651"/>
    </source>
</evidence>
<dbReference type="RefSeq" id="WP_058462380.1">
    <property type="nucleotide sequence ID" value="NZ_CAAAHS010000005.1"/>
</dbReference>
<dbReference type="InterPro" id="IPR004358">
    <property type="entry name" value="Sig_transdc_His_kin-like_C"/>
</dbReference>
<evidence type="ECO:0000259" key="15">
    <source>
        <dbReference type="PROSITE" id="PS50109"/>
    </source>
</evidence>
<keyword evidence="7 14" id="KW-0812">Transmembrane</keyword>
<evidence type="ECO:0000256" key="4">
    <source>
        <dbReference type="ARBA" id="ARBA00022475"/>
    </source>
</evidence>
<dbReference type="PANTHER" id="PTHR45528:SF1">
    <property type="entry name" value="SENSOR HISTIDINE KINASE CPXA"/>
    <property type="match status" value="1"/>
</dbReference>
<dbReference type="Proteomes" id="UP000054859">
    <property type="component" value="Unassembled WGS sequence"/>
</dbReference>
<feature type="domain" description="Histidine kinase" evidence="15">
    <location>
        <begin position="237"/>
        <end position="452"/>
    </location>
</feature>
<dbReference type="SMART" id="SM00304">
    <property type="entry name" value="HAMP"/>
    <property type="match status" value="1"/>
</dbReference>
<dbReference type="Pfam" id="PF02518">
    <property type="entry name" value="HATPase_c"/>
    <property type="match status" value="1"/>
</dbReference>
<reference evidence="17 18" key="1">
    <citation type="submission" date="2015-11" db="EMBL/GenBank/DDBJ databases">
        <title>Identification of large and diverse effector repertoires of 38 Legionella species.</title>
        <authorList>
            <person name="Burstein D."/>
            <person name="Amaro F."/>
            <person name="Zusman T."/>
            <person name="Lifshitz Z."/>
            <person name="Cohen O."/>
            <person name="Gilbert J.A."/>
            <person name="Pupko T."/>
            <person name="Shuman H.A."/>
            <person name="Segal G."/>
        </authorList>
    </citation>
    <scope>NUCLEOTIDE SEQUENCE [LARGE SCALE GENOMIC DNA]</scope>
    <source>
        <strain evidence="17 18">1762-AUS-E</strain>
    </source>
</reference>
<keyword evidence="13 14" id="KW-0472">Membrane</keyword>
<gene>
    <name evidence="17" type="ORF">Lade_0886</name>
</gene>
<dbReference type="PATRIC" id="fig|45056.6.peg.916"/>
<keyword evidence="8" id="KW-0547">Nucleotide-binding</keyword>
<dbReference type="InterPro" id="IPR050398">
    <property type="entry name" value="HssS/ArlS-like"/>
</dbReference>
<dbReference type="GO" id="GO:0005524">
    <property type="term" value="F:ATP binding"/>
    <property type="evidence" value="ECO:0007669"/>
    <property type="project" value="UniProtKB-KW"/>
</dbReference>
<feature type="domain" description="HAMP" evidence="16">
    <location>
        <begin position="174"/>
        <end position="229"/>
    </location>
</feature>
<dbReference type="Gene3D" id="1.10.287.130">
    <property type="match status" value="1"/>
</dbReference>
<dbReference type="InterPro" id="IPR005467">
    <property type="entry name" value="His_kinase_dom"/>
</dbReference>
<protein>
    <recommendedName>
        <fullName evidence="3">histidine kinase</fullName>
        <ecNumber evidence="3">2.7.13.3</ecNumber>
    </recommendedName>
</protein>
<dbReference type="PANTHER" id="PTHR45528">
    <property type="entry name" value="SENSOR HISTIDINE KINASE CPXA"/>
    <property type="match status" value="1"/>
</dbReference>
<proteinExistence type="predicted"/>